<dbReference type="EMBL" id="LR134406">
    <property type="protein sequence ID" value="VEH71240.1"/>
    <property type="molecule type" value="Genomic_DNA"/>
</dbReference>
<dbReference type="GO" id="GO:0016491">
    <property type="term" value="F:oxidoreductase activity"/>
    <property type="evidence" value="ECO:0007669"/>
    <property type="project" value="UniProtKB-KW"/>
</dbReference>
<dbReference type="AlphaFoldDB" id="A0A3N4DC95"/>
<dbReference type="InterPro" id="IPR036291">
    <property type="entry name" value="NAD(P)-bd_dom_sf"/>
</dbReference>
<reference evidence="4" key="2">
    <citation type="submission" date="2021-03" db="EMBL/GenBank/DDBJ databases">
        <title>Human Oral Microbial Genomes.</title>
        <authorList>
            <person name="Johnston C.D."/>
            <person name="Chen T."/>
            <person name="Dewhirst F.E."/>
        </authorList>
    </citation>
    <scope>NUCLEOTIDE SEQUENCE</scope>
    <source>
        <strain evidence="4">F0714</strain>
    </source>
</reference>
<sequence>MTSTAPLVAVAGGTSKQGRSVVRTLLADGRFRVRALTRDPSSPQARELARLGADVAAAPLEPGHDDEWFAAFTGARNAFLVTPPTPPENSCEFELGCRLADAAVRAGVEHIVFSTLENVDEISGGKLFAPHFTDKARIADHIRTLPVAHTFVMLAFFYTNLLEYYVPRMEDDVLLLPIYLPEDFRAPFVDPLTATGPAVLEILTHPELYQGETLPLVGDIISPREMVETFQRVTGIRAEYRNAFTRDGLLRWFPEFASDELQMKELLGMVNYAVDHGYFRLGRDLEWSRRITPEALTWEQFLRATGWQGKRTSFNAS</sequence>
<evidence type="ECO:0000313" key="4">
    <source>
        <dbReference type="EMBL" id="QUC11626.1"/>
    </source>
</evidence>
<evidence type="ECO:0000256" key="1">
    <source>
        <dbReference type="ARBA" id="ARBA00006328"/>
    </source>
</evidence>
<feature type="domain" description="NmrA-like" evidence="3">
    <location>
        <begin position="7"/>
        <end position="302"/>
    </location>
</feature>
<dbReference type="RefSeq" id="WP_014847594.1">
    <property type="nucleotide sequence ID" value="NZ_CAJZDL010000070.1"/>
</dbReference>
<name>A0A3N4DC95_9ACTN</name>
<dbReference type="OrthoDB" id="319724at2"/>
<evidence type="ECO:0000259" key="3">
    <source>
        <dbReference type="Pfam" id="PF05368"/>
    </source>
</evidence>
<gene>
    <name evidence="5" type="primary">azoB_2</name>
    <name evidence="4" type="ORF">J5A53_02685</name>
    <name evidence="5" type="ORF">NCTC12967_02558</name>
</gene>
<dbReference type="Gene3D" id="3.90.25.10">
    <property type="entry name" value="UDP-galactose 4-epimerase, domain 1"/>
    <property type="match status" value="1"/>
</dbReference>
<dbReference type="InterPro" id="IPR051164">
    <property type="entry name" value="NmrA-like_oxidored"/>
</dbReference>
<dbReference type="Proteomes" id="UP000677180">
    <property type="component" value="Chromosome"/>
</dbReference>
<dbReference type="OMA" id="FMENTVA"/>
<reference evidence="5 6" key="1">
    <citation type="submission" date="2018-12" db="EMBL/GenBank/DDBJ databases">
        <authorList>
            <consortium name="Pathogen Informatics"/>
        </authorList>
    </citation>
    <scope>NUCLEOTIDE SEQUENCE [LARGE SCALE GENOMIC DNA]</scope>
    <source>
        <strain evidence="5 6">NCTC12967</strain>
    </source>
</reference>
<dbReference type="Proteomes" id="UP000273044">
    <property type="component" value="Chromosome"/>
</dbReference>
<protein>
    <submittedName>
        <fullName evidence="5">NAD(P)H azoreductase</fullName>
        <ecNumber evidence="5">1.7.-.-</ecNumber>
    </submittedName>
    <submittedName>
        <fullName evidence="4">NmrA/HSCARG family protein</fullName>
    </submittedName>
</protein>
<dbReference type="SUPFAM" id="SSF51735">
    <property type="entry name" value="NAD(P)-binding Rossmann-fold domains"/>
    <property type="match status" value="1"/>
</dbReference>
<dbReference type="GeneID" id="64407985"/>
<organism evidence="5 6">
    <name type="scientific">Arachnia propionica</name>
    <dbReference type="NCBI Taxonomy" id="1750"/>
    <lineage>
        <taxon>Bacteria</taxon>
        <taxon>Bacillati</taxon>
        <taxon>Actinomycetota</taxon>
        <taxon>Actinomycetes</taxon>
        <taxon>Propionibacteriales</taxon>
        <taxon>Propionibacteriaceae</taxon>
        <taxon>Arachnia</taxon>
    </lineage>
</organism>
<proteinExistence type="inferred from homology"/>
<evidence type="ECO:0000313" key="5">
    <source>
        <dbReference type="EMBL" id="VEH71240.1"/>
    </source>
</evidence>
<evidence type="ECO:0000313" key="6">
    <source>
        <dbReference type="Proteomes" id="UP000273044"/>
    </source>
</evidence>
<keyword evidence="2" id="KW-0521">NADP</keyword>
<dbReference type="PANTHER" id="PTHR42748">
    <property type="entry name" value="NITROGEN METABOLITE REPRESSION PROTEIN NMRA FAMILY MEMBER"/>
    <property type="match status" value="1"/>
</dbReference>
<dbReference type="Pfam" id="PF05368">
    <property type="entry name" value="NmrA"/>
    <property type="match status" value="1"/>
</dbReference>
<dbReference type="PANTHER" id="PTHR42748:SF7">
    <property type="entry name" value="NMRA LIKE REDOX SENSOR 1-RELATED"/>
    <property type="match status" value="1"/>
</dbReference>
<dbReference type="CDD" id="cd05251">
    <property type="entry name" value="NmrA_like_SDR_a"/>
    <property type="match status" value="1"/>
</dbReference>
<accession>A0A3N4DC95</accession>
<evidence type="ECO:0000256" key="2">
    <source>
        <dbReference type="ARBA" id="ARBA00022857"/>
    </source>
</evidence>
<keyword evidence="5" id="KW-0560">Oxidoreductase</keyword>
<dbReference type="InterPro" id="IPR008030">
    <property type="entry name" value="NmrA-like"/>
</dbReference>
<dbReference type="Gene3D" id="3.40.50.720">
    <property type="entry name" value="NAD(P)-binding Rossmann-like Domain"/>
    <property type="match status" value="1"/>
</dbReference>
<keyword evidence="6" id="KW-1185">Reference proteome</keyword>
<dbReference type="EC" id="1.7.-.-" evidence="5"/>
<dbReference type="EMBL" id="CP072385">
    <property type="protein sequence ID" value="QUC11626.1"/>
    <property type="molecule type" value="Genomic_DNA"/>
</dbReference>
<comment type="similarity">
    <text evidence="1">Belongs to the NmrA-type oxidoreductase family.</text>
</comment>